<dbReference type="EMBL" id="CP002808">
    <property type="protein sequence ID" value="AEG72717.1"/>
    <property type="molecule type" value="Genomic_DNA"/>
</dbReference>
<proteinExistence type="predicted"/>
<dbReference type="Proteomes" id="UP000007952">
    <property type="component" value="Chromosome"/>
</dbReference>
<dbReference type="HOGENOM" id="CLU_1765982_0_0_14"/>
<feature type="chain" id="PRO_5003334106" evidence="1">
    <location>
        <begin position="20"/>
        <end position="147"/>
    </location>
</feature>
<reference evidence="2 3" key="1">
    <citation type="journal article" date="2011" name="J. Bacteriol.">
        <title>Complete genome sequences of two hemotropic Mycoplasmas, Mycoplasma haemofelis strain Ohio2 and Mycoplasma suis strain Illinois.</title>
        <authorList>
            <person name="Messick J.B."/>
            <person name="Santos A.P."/>
            <person name="Guimaraes A.M."/>
        </authorList>
    </citation>
    <scope>NUCLEOTIDE SEQUENCE [LARGE SCALE GENOMIC DNA]</scope>
    <source>
        <strain evidence="2 3">Ohio2</strain>
    </source>
</reference>
<name>F6FHH8_MYCHI</name>
<protein>
    <submittedName>
        <fullName evidence="2">Uncharacterized protein</fullName>
    </submittedName>
</protein>
<dbReference type="BioCyc" id="MHAE859194:G1GR7-433-MONOMER"/>
<dbReference type="KEGG" id="mhf:MHF_0441"/>
<evidence type="ECO:0000313" key="3">
    <source>
        <dbReference type="Proteomes" id="UP000007952"/>
    </source>
</evidence>
<keyword evidence="1" id="KW-0732">Signal</keyword>
<evidence type="ECO:0000313" key="2">
    <source>
        <dbReference type="EMBL" id="AEG72717.1"/>
    </source>
</evidence>
<dbReference type="AlphaFoldDB" id="F6FHH8"/>
<organism evidence="2 3">
    <name type="scientific">Mycoplasma haemofelis (strain Ohio2)</name>
    <dbReference type="NCBI Taxonomy" id="859194"/>
    <lineage>
        <taxon>Bacteria</taxon>
        <taxon>Bacillati</taxon>
        <taxon>Mycoplasmatota</taxon>
        <taxon>Mollicutes</taxon>
        <taxon>Mycoplasmataceae</taxon>
        <taxon>Mycoplasma</taxon>
    </lineage>
</organism>
<gene>
    <name evidence="2" type="ordered locus">MHF_0441</name>
</gene>
<dbReference type="STRING" id="859194.MHF_0441"/>
<accession>F6FHH8</accession>
<reference key="2">
    <citation type="submission" date="2011-05" db="EMBL/GenBank/DDBJ databases">
        <title>The Genome of Mycoplasma haemofelis Strain Ohio2, a pathogenic hemoplasma of the cat.</title>
        <authorList>
            <person name="Santos A.P."/>
            <person name="Guimaraes A.M.S."/>
            <person name="SanMiguel P.J."/>
            <person name="Martin S.W."/>
            <person name="Messick J.B."/>
        </authorList>
    </citation>
    <scope>NUCLEOTIDE SEQUENCE</scope>
    <source>
        <strain>Ohio2</strain>
    </source>
</reference>
<evidence type="ECO:0000256" key="1">
    <source>
        <dbReference type="SAM" id="SignalP"/>
    </source>
</evidence>
<sequence length="147" mass="16362">MPLWLLRLIPVAGSAAVLAAMFPIASQKLDLDNLEEDFPTFDQLQPTSETTTPKPRNGRWTATNIDYSHGTGGDGICHIYTGSVWSMGGDSLILDRGLKHHNSIESAQKESGWNGSVKCDSRRYFYVWKNGFDQWQIRSSSTAPQQS</sequence>
<feature type="signal peptide" evidence="1">
    <location>
        <begin position="1"/>
        <end position="19"/>
    </location>
</feature>